<dbReference type="Pfam" id="PF00248">
    <property type="entry name" value="Aldo_ket_red"/>
    <property type="match status" value="1"/>
</dbReference>
<dbReference type="InterPro" id="IPR023210">
    <property type="entry name" value="NADP_OxRdtase_dom"/>
</dbReference>
<evidence type="ECO:0000313" key="10">
    <source>
        <dbReference type="Proteomes" id="UP000593562"/>
    </source>
</evidence>
<dbReference type="Gene3D" id="3.20.20.100">
    <property type="entry name" value="NADP-dependent oxidoreductase domain"/>
    <property type="match status" value="1"/>
</dbReference>
<dbReference type="AlphaFoldDB" id="A0A7J7CT18"/>
<proteinExistence type="inferred from homology"/>
<dbReference type="InterPro" id="IPR018170">
    <property type="entry name" value="Aldo/ket_reductase_CS"/>
</dbReference>
<keyword evidence="10" id="KW-1185">Reference proteome</keyword>
<sequence>MAKAIRFFGLNTGAKIPSVGLGTWQADPGVVGDAVTVAIKLGYRHIDCAPVYANEKEIGHALKKLFNDGLVKREDLWITSKLWCVDHAPEDVPKALDRTLGDLQLDYLDLYLIHWPVSFKRGSVGFKPENFSKSDIPSTWGAMEALHDSGKARAIGVSNFSTKKLEDLLKVARVPPAVNQVELHPQWQQPKLHDFCKAKGIHLSGYSPLGSPGTGSIKGDVLKNPVLSTVAEKLGKSPAQVALRWGLQMGHSVLPKSTNEGRIKENFDVFDWSIPEDLFSKFSEIKQERLIKGTGFVHETLGEYKTVEELWDGEL</sequence>
<gene>
    <name evidence="9" type="ORF">HS088_TW13G00062</name>
</gene>
<dbReference type="GO" id="GO:0016491">
    <property type="term" value="F:oxidoreductase activity"/>
    <property type="evidence" value="ECO:0007669"/>
    <property type="project" value="UniProtKB-KW"/>
</dbReference>
<dbReference type="InterPro" id="IPR036812">
    <property type="entry name" value="NAD(P)_OxRdtase_dom_sf"/>
</dbReference>
<feature type="active site" description="Proton donor" evidence="5">
    <location>
        <position position="52"/>
    </location>
</feature>
<feature type="binding site" evidence="6">
    <location>
        <position position="114"/>
    </location>
    <ligand>
        <name>substrate</name>
    </ligand>
</feature>
<evidence type="ECO:0000256" key="3">
    <source>
        <dbReference type="ARBA" id="ARBA00022990"/>
    </source>
</evidence>
<dbReference type="InterPro" id="IPR020471">
    <property type="entry name" value="AKR"/>
</dbReference>
<dbReference type="EMBL" id="JAAARO010000013">
    <property type="protein sequence ID" value="KAF5737184.1"/>
    <property type="molecule type" value="Genomic_DNA"/>
</dbReference>
<feature type="site" description="Lowers pKa of active site Tyr" evidence="7">
    <location>
        <position position="81"/>
    </location>
</feature>
<dbReference type="PIRSF" id="PIRSF000097">
    <property type="entry name" value="AKR"/>
    <property type="match status" value="1"/>
</dbReference>
<dbReference type="InParanoid" id="A0A7J7CT18"/>
<dbReference type="PROSITE" id="PS00798">
    <property type="entry name" value="ALDOKETO_REDUCTASE_1"/>
    <property type="match status" value="1"/>
</dbReference>
<dbReference type="PROSITE" id="PS00062">
    <property type="entry name" value="ALDOKETO_REDUCTASE_2"/>
    <property type="match status" value="1"/>
</dbReference>
<evidence type="ECO:0000256" key="7">
    <source>
        <dbReference type="PIRSR" id="PIRSR000097-3"/>
    </source>
</evidence>
<feature type="domain" description="NADP-dependent oxidoreductase" evidence="8">
    <location>
        <begin position="20"/>
        <end position="285"/>
    </location>
</feature>
<name>A0A7J7CT18_TRIWF</name>
<keyword evidence="4" id="KW-0560">Oxidoreductase</keyword>
<reference evidence="9 10" key="1">
    <citation type="journal article" date="2020" name="Nat. Commun.">
        <title>Genome of Tripterygium wilfordii and identification of cytochrome P450 involved in triptolide biosynthesis.</title>
        <authorList>
            <person name="Tu L."/>
            <person name="Su P."/>
            <person name="Zhang Z."/>
            <person name="Gao L."/>
            <person name="Wang J."/>
            <person name="Hu T."/>
            <person name="Zhou J."/>
            <person name="Zhang Y."/>
            <person name="Zhao Y."/>
            <person name="Liu Y."/>
            <person name="Song Y."/>
            <person name="Tong Y."/>
            <person name="Lu Y."/>
            <person name="Yang J."/>
            <person name="Xu C."/>
            <person name="Jia M."/>
            <person name="Peters R.J."/>
            <person name="Huang L."/>
            <person name="Gao W."/>
        </authorList>
    </citation>
    <scope>NUCLEOTIDE SEQUENCE [LARGE SCALE GENOMIC DNA]</scope>
    <source>
        <strain evidence="10">cv. XIE 37</strain>
        <tissue evidence="9">Leaf</tissue>
    </source>
</reference>
<dbReference type="SUPFAM" id="SSF51430">
    <property type="entry name" value="NAD(P)-linked oxidoreductase"/>
    <property type="match status" value="1"/>
</dbReference>
<evidence type="ECO:0000259" key="8">
    <source>
        <dbReference type="Pfam" id="PF00248"/>
    </source>
</evidence>
<evidence type="ECO:0000313" key="9">
    <source>
        <dbReference type="EMBL" id="KAF5737184.1"/>
    </source>
</evidence>
<dbReference type="PROSITE" id="PS00063">
    <property type="entry name" value="ALDOKETO_REDUCTASE_3"/>
    <property type="match status" value="1"/>
</dbReference>
<evidence type="ECO:0000256" key="2">
    <source>
        <dbReference type="ARBA" id="ARBA00022857"/>
    </source>
</evidence>
<keyword evidence="2" id="KW-0521">NADP</keyword>
<dbReference type="Proteomes" id="UP000593562">
    <property type="component" value="Unassembled WGS sequence"/>
</dbReference>
<keyword evidence="3" id="KW-0007">Acetylation</keyword>
<evidence type="ECO:0000256" key="5">
    <source>
        <dbReference type="PIRSR" id="PIRSR000097-1"/>
    </source>
</evidence>
<accession>A0A7J7CT18</accession>
<dbReference type="InterPro" id="IPR044498">
    <property type="entry name" value="AKR4C"/>
</dbReference>
<evidence type="ECO:0000256" key="6">
    <source>
        <dbReference type="PIRSR" id="PIRSR000097-2"/>
    </source>
</evidence>
<dbReference type="FunFam" id="3.20.20.100:FF:000010">
    <property type="entry name" value="NADPH-dependent aldo-keto reductase, chloroplastic"/>
    <property type="match status" value="1"/>
</dbReference>
<dbReference type="PRINTS" id="PR00069">
    <property type="entry name" value="ALDKETRDTASE"/>
</dbReference>
<dbReference type="FunCoup" id="A0A7J7CT18">
    <property type="interactions" value="3411"/>
</dbReference>
<evidence type="ECO:0000256" key="1">
    <source>
        <dbReference type="ARBA" id="ARBA00007905"/>
    </source>
</evidence>
<comment type="caution">
    <text evidence="9">The sequence shown here is derived from an EMBL/GenBank/DDBJ whole genome shotgun (WGS) entry which is preliminary data.</text>
</comment>
<evidence type="ECO:0000256" key="4">
    <source>
        <dbReference type="ARBA" id="ARBA00023002"/>
    </source>
</evidence>
<comment type="similarity">
    <text evidence="1">Belongs to the aldo/keto reductase family.</text>
</comment>
<dbReference type="PANTHER" id="PTHR11732">
    <property type="entry name" value="ALDO/KETO REDUCTASE"/>
    <property type="match status" value="1"/>
</dbReference>
<protein>
    <submittedName>
        <fullName evidence="9">Aldo-keto reductase family 4 member C10-like</fullName>
    </submittedName>
</protein>
<dbReference type="CDD" id="cd19125">
    <property type="entry name" value="AKR_AKR4C1-15"/>
    <property type="match status" value="1"/>
</dbReference>
<organism evidence="9 10">
    <name type="scientific">Tripterygium wilfordii</name>
    <name type="common">Thunder God vine</name>
    <dbReference type="NCBI Taxonomy" id="458696"/>
    <lineage>
        <taxon>Eukaryota</taxon>
        <taxon>Viridiplantae</taxon>
        <taxon>Streptophyta</taxon>
        <taxon>Embryophyta</taxon>
        <taxon>Tracheophyta</taxon>
        <taxon>Spermatophyta</taxon>
        <taxon>Magnoliopsida</taxon>
        <taxon>eudicotyledons</taxon>
        <taxon>Gunneridae</taxon>
        <taxon>Pentapetalae</taxon>
        <taxon>rosids</taxon>
        <taxon>fabids</taxon>
        <taxon>Celastrales</taxon>
        <taxon>Celastraceae</taxon>
        <taxon>Tripterygium</taxon>
    </lineage>
</organism>